<sequence>FCLKTIKNNEFIEISKNGILAKGFQNLKFLHTSQISTNCIFLKYGYYGLYGNNLKIVINTFEENFLISTRELILILTKLSYNLKSVIFIKCILPLYEKLNIRNKYFHGDTFFNKNNFTLKTYLFYLYVVLKLIHRKLLLLDKIYYLIPKSIQLHNVNNNLMAFCLFRLLNQLNIN</sequence>
<dbReference type="EMBL" id="VYZN01000059">
    <property type="protein sequence ID" value="KAE9525626.1"/>
    <property type="molecule type" value="Genomic_DNA"/>
</dbReference>
<gene>
    <name evidence="1" type="ORF">AGLY_014153</name>
</gene>
<accession>A0A6G0T548</accession>
<dbReference type="Proteomes" id="UP000475862">
    <property type="component" value="Unassembled WGS sequence"/>
</dbReference>
<organism evidence="1 2">
    <name type="scientific">Aphis glycines</name>
    <name type="common">Soybean aphid</name>
    <dbReference type="NCBI Taxonomy" id="307491"/>
    <lineage>
        <taxon>Eukaryota</taxon>
        <taxon>Metazoa</taxon>
        <taxon>Ecdysozoa</taxon>
        <taxon>Arthropoda</taxon>
        <taxon>Hexapoda</taxon>
        <taxon>Insecta</taxon>
        <taxon>Pterygota</taxon>
        <taxon>Neoptera</taxon>
        <taxon>Paraneoptera</taxon>
        <taxon>Hemiptera</taxon>
        <taxon>Sternorrhyncha</taxon>
        <taxon>Aphidomorpha</taxon>
        <taxon>Aphidoidea</taxon>
        <taxon>Aphididae</taxon>
        <taxon>Aphidini</taxon>
        <taxon>Aphis</taxon>
        <taxon>Aphis</taxon>
    </lineage>
</organism>
<feature type="non-terminal residue" evidence="1">
    <location>
        <position position="1"/>
    </location>
</feature>
<reference evidence="1 2" key="1">
    <citation type="submission" date="2019-08" db="EMBL/GenBank/DDBJ databases">
        <title>The genome of the soybean aphid Biotype 1, its phylome, world population structure and adaptation to the North American continent.</title>
        <authorList>
            <person name="Giordano R."/>
            <person name="Donthu R.K."/>
            <person name="Hernandez A.G."/>
            <person name="Wright C.L."/>
            <person name="Zimin A.V."/>
        </authorList>
    </citation>
    <scope>NUCLEOTIDE SEQUENCE [LARGE SCALE GENOMIC DNA]</scope>
    <source>
        <tissue evidence="1">Whole aphids</tissue>
    </source>
</reference>
<comment type="caution">
    <text evidence="1">The sequence shown here is derived from an EMBL/GenBank/DDBJ whole genome shotgun (WGS) entry which is preliminary data.</text>
</comment>
<keyword evidence="2" id="KW-1185">Reference proteome</keyword>
<evidence type="ECO:0000313" key="2">
    <source>
        <dbReference type="Proteomes" id="UP000475862"/>
    </source>
</evidence>
<evidence type="ECO:0000313" key="1">
    <source>
        <dbReference type="EMBL" id="KAE9525626.1"/>
    </source>
</evidence>
<name>A0A6G0T548_APHGL</name>
<proteinExistence type="predicted"/>
<dbReference type="AlphaFoldDB" id="A0A6G0T548"/>
<protein>
    <submittedName>
        <fullName evidence="1">Uncharacterized protein</fullName>
    </submittedName>
</protein>